<dbReference type="InterPro" id="IPR051055">
    <property type="entry name" value="PIF1_helicase"/>
</dbReference>
<comment type="caution">
    <text evidence="1">The sequence shown here is derived from an EMBL/GenBank/DDBJ whole genome shotgun (WGS) entry which is preliminary data.</text>
</comment>
<sequence length="382" mass="44604">MFDAVQSYSKEEKMPHYEKLLDKAGITGEEYKKSLRTAIHRTHLVMERSPKDLFVNKYNPVLLRCLSPVICTVFSRSNMYIQMITSIWVCIAYICKPEKTMSELMQKASKEANDKGVTDKLYHIANQLRKGREGSHLEAIIRWLSMLFKRSNIPEAFVATDFKENRTRIIKQRSVLDTMEDGDTDIYLTTIHDRYAARPSSLEQISFADFISNYRLTSSSSSENNNQEEQDEVDKEVSGNVITLRDGLGQMNKRKIPQVIRYHYVSQEKDEEAYFHRLLLLYHPWRSEDQLKTHSTYKDSFEIVKEQLVPKIKSFKLFHDDFESVLENFDPDDMAPGAWKDFMANIEQEKDGAVIEDPNYDFLNPDNLPNDVLEKKFTSFII</sequence>
<gene>
    <name evidence="1" type="ORF">KUTeg_021831</name>
</gene>
<evidence type="ECO:0000313" key="2">
    <source>
        <dbReference type="Proteomes" id="UP001217089"/>
    </source>
</evidence>
<evidence type="ECO:0000313" key="1">
    <source>
        <dbReference type="EMBL" id="KAJ8300312.1"/>
    </source>
</evidence>
<reference evidence="1 2" key="1">
    <citation type="submission" date="2022-12" db="EMBL/GenBank/DDBJ databases">
        <title>Chromosome-level genome of Tegillarca granosa.</title>
        <authorList>
            <person name="Kim J."/>
        </authorList>
    </citation>
    <scope>NUCLEOTIDE SEQUENCE [LARGE SCALE GENOMIC DNA]</scope>
    <source>
        <strain evidence="1">Teg-2019</strain>
        <tissue evidence="1">Adductor muscle</tissue>
    </source>
</reference>
<dbReference type="Proteomes" id="UP001217089">
    <property type="component" value="Unassembled WGS sequence"/>
</dbReference>
<proteinExistence type="predicted"/>
<organism evidence="1 2">
    <name type="scientific">Tegillarca granosa</name>
    <name type="common">Malaysian cockle</name>
    <name type="synonym">Anadara granosa</name>
    <dbReference type="NCBI Taxonomy" id="220873"/>
    <lineage>
        <taxon>Eukaryota</taxon>
        <taxon>Metazoa</taxon>
        <taxon>Spiralia</taxon>
        <taxon>Lophotrochozoa</taxon>
        <taxon>Mollusca</taxon>
        <taxon>Bivalvia</taxon>
        <taxon>Autobranchia</taxon>
        <taxon>Pteriomorphia</taxon>
        <taxon>Arcoida</taxon>
        <taxon>Arcoidea</taxon>
        <taxon>Arcidae</taxon>
        <taxon>Tegillarca</taxon>
    </lineage>
</organism>
<accession>A0ABQ9E9U3</accession>
<dbReference type="PANTHER" id="PTHR47642:SF8">
    <property type="entry name" value="ATP-DEPENDENT DNA HELICASE"/>
    <property type="match status" value="1"/>
</dbReference>
<dbReference type="PANTHER" id="PTHR47642">
    <property type="entry name" value="ATP-DEPENDENT DNA HELICASE"/>
    <property type="match status" value="1"/>
</dbReference>
<dbReference type="EMBL" id="JARBDR010000919">
    <property type="protein sequence ID" value="KAJ8300312.1"/>
    <property type="molecule type" value="Genomic_DNA"/>
</dbReference>
<name>A0ABQ9E9U3_TEGGR</name>
<keyword evidence="2" id="KW-1185">Reference proteome</keyword>
<protein>
    <submittedName>
        <fullName evidence="1">Uncharacterized protein</fullName>
    </submittedName>
</protein>